<feature type="transmembrane region" description="Helical" evidence="1">
    <location>
        <begin position="167"/>
        <end position="184"/>
    </location>
</feature>
<dbReference type="EMBL" id="CABFNP030001012">
    <property type="protein sequence ID" value="CAI6090203.1"/>
    <property type="molecule type" value="Genomic_DNA"/>
</dbReference>
<sequence>MASNPRIIVRQATLLIDGKSSSETHSRRRIAAKHHSGNVPSLNQLPKAWDTFITDMTGMQSVAALRRSLVAHGRGHGAVCLVVAITLNHMRRLLFPSATQFFWPHALADMKLARSSPHRLLEQSVVSFDWLPLAAWALMAYLLAMLPSLLGQLVTAHCGRGGSSSRATAATCIVAYVAASLAWAEHAYVQSCWTLAQLYACWRLVSRGGDAERAFLQRLLEEQSARATAVLGLVALGLHFRVLPVAQQVVRGHWPGVLVYLGMGVGTAYMVRYSNKFFILLELADMWITLAWFSGAFVMHGMEVLRRWVEGDDKAGVEVKKGPSHLSETR</sequence>
<gene>
    <name evidence="2" type="ORF">CCHLO57077_00001799</name>
</gene>
<reference evidence="2" key="1">
    <citation type="submission" date="2023-01" db="EMBL/GenBank/DDBJ databases">
        <authorList>
            <person name="Piombo E."/>
        </authorList>
    </citation>
    <scope>NUCLEOTIDE SEQUENCE</scope>
</reference>
<evidence type="ECO:0000313" key="2">
    <source>
        <dbReference type="EMBL" id="CAI6090203.1"/>
    </source>
</evidence>
<keyword evidence="3" id="KW-1185">Reference proteome</keyword>
<keyword evidence="1" id="KW-0812">Transmembrane</keyword>
<proteinExistence type="predicted"/>
<accession>A0AA35M4A2</accession>
<dbReference type="Proteomes" id="UP001160390">
    <property type="component" value="Unassembled WGS sequence"/>
</dbReference>
<protein>
    <submittedName>
        <fullName evidence="2">Uncharacterized protein</fullName>
    </submittedName>
</protein>
<organism evidence="2 3">
    <name type="scientific">Clonostachys chloroleuca</name>
    <dbReference type="NCBI Taxonomy" id="1926264"/>
    <lineage>
        <taxon>Eukaryota</taxon>
        <taxon>Fungi</taxon>
        <taxon>Dikarya</taxon>
        <taxon>Ascomycota</taxon>
        <taxon>Pezizomycotina</taxon>
        <taxon>Sordariomycetes</taxon>
        <taxon>Hypocreomycetidae</taxon>
        <taxon>Hypocreales</taxon>
        <taxon>Bionectriaceae</taxon>
        <taxon>Clonostachys</taxon>
    </lineage>
</organism>
<dbReference type="AlphaFoldDB" id="A0AA35M4A2"/>
<keyword evidence="1" id="KW-1133">Transmembrane helix</keyword>
<feature type="transmembrane region" description="Helical" evidence="1">
    <location>
        <begin position="277"/>
        <end position="298"/>
    </location>
</feature>
<name>A0AA35M4A2_9HYPO</name>
<evidence type="ECO:0000256" key="1">
    <source>
        <dbReference type="SAM" id="Phobius"/>
    </source>
</evidence>
<comment type="caution">
    <text evidence="2">The sequence shown here is derived from an EMBL/GenBank/DDBJ whole genome shotgun (WGS) entry which is preliminary data.</text>
</comment>
<feature type="transmembrane region" description="Helical" evidence="1">
    <location>
        <begin position="133"/>
        <end position="155"/>
    </location>
</feature>
<evidence type="ECO:0000313" key="3">
    <source>
        <dbReference type="Proteomes" id="UP001160390"/>
    </source>
</evidence>
<keyword evidence="1" id="KW-0472">Membrane</keyword>